<organism evidence="1">
    <name type="scientific">marine sediment metagenome</name>
    <dbReference type="NCBI Taxonomy" id="412755"/>
    <lineage>
        <taxon>unclassified sequences</taxon>
        <taxon>metagenomes</taxon>
        <taxon>ecological metagenomes</taxon>
    </lineage>
</organism>
<name>X0YQA8_9ZZZZ</name>
<sequence length="140" mass="16409">HSTTGREYVRHLASPKESGTGYGFLAFKEDLQWFPLRRTNLREDHYYFGSIHEDLVFHLGSAASESRGFPGAREYLWMRRARQEVSVLLPRVIRKFLKALIPQWLLFPESPAHRRAYSSVREALIADPEGYLQYLRTGRR</sequence>
<reference evidence="1" key="1">
    <citation type="journal article" date="2014" name="Front. Microbiol.">
        <title>High frequency of phylogenetically diverse reductive dehalogenase-homologous genes in deep subseafloor sedimentary metagenomes.</title>
        <authorList>
            <person name="Kawai M."/>
            <person name="Futagami T."/>
            <person name="Toyoda A."/>
            <person name="Takaki Y."/>
            <person name="Nishi S."/>
            <person name="Hori S."/>
            <person name="Arai W."/>
            <person name="Tsubouchi T."/>
            <person name="Morono Y."/>
            <person name="Uchiyama I."/>
            <person name="Ito T."/>
            <person name="Fujiyama A."/>
            <person name="Inagaki F."/>
            <person name="Takami H."/>
        </authorList>
    </citation>
    <scope>NUCLEOTIDE SEQUENCE</scope>
    <source>
        <strain evidence="1">Expedition CK06-06</strain>
    </source>
</reference>
<accession>X0YQA8</accession>
<proteinExistence type="predicted"/>
<gene>
    <name evidence="1" type="ORF">S01H1_79142</name>
</gene>
<evidence type="ECO:0000313" key="1">
    <source>
        <dbReference type="EMBL" id="GAG50623.1"/>
    </source>
</evidence>
<comment type="caution">
    <text evidence="1">The sequence shown here is derived from an EMBL/GenBank/DDBJ whole genome shotgun (WGS) entry which is preliminary data.</text>
</comment>
<dbReference type="AlphaFoldDB" id="X0YQA8"/>
<feature type="non-terminal residue" evidence="1">
    <location>
        <position position="1"/>
    </location>
</feature>
<dbReference type="EMBL" id="BARS01053320">
    <property type="protein sequence ID" value="GAG50623.1"/>
    <property type="molecule type" value="Genomic_DNA"/>
</dbReference>
<protein>
    <submittedName>
        <fullName evidence="1">Uncharacterized protein</fullName>
    </submittedName>
</protein>